<comment type="subcellular location">
    <subcellularLocation>
        <location evidence="2">Mitochondrion matrix</location>
        <location evidence="2">Mitochondrion nucleoid</location>
    </subcellularLocation>
</comment>
<evidence type="ECO:0000256" key="13">
    <source>
        <dbReference type="ARBA" id="ARBA00023271"/>
    </source>
</evidence>
<keyword evidence="8" id="KW-0235">DNA replication</keyword>
<dbReference type="GO" id="GO:0042645">
    <property type="term" value="C:mitochondrial nucleoid"/>
    <property type="evidence" value="ECO:0007669"/>
    <property type="project" value="UniProtKB-SubCell"/>
</dbReference>
<dbReference type="Pfam" id="PF00476">
    <property type="entry name" value="DNA_pol_A"/>
    <property type="match status" value="1"/>
</dbReference>
<sequence>MLRCRRLLQLAKAHHLTWCRKRILSKALSISVPSCIRMNEINIQMLSESLYKQIFKISPTQSKTNGSECETLKARMQIIEKHLVEHNLWGRDPVLIPDVDLELPKLLGHNLDEHIREIAARQISDYVRLAEVLISATLPDKPSEWRFEKGWTKYLADGSAVPVEYPEGDVLVFDVEVLMTEGQLPTLATTVSEKHWYSWCSDYLIADKFRWTQDIQLSDLIPVEGVSSRTKEGELPKRLLIGHNVGFDRSFLKEQYYTRRTNMRFLDTMSLHIAVCGLTSFQRILYQASKSHSNRKEVREYTEKQFQFNHIPGEDWKEVSGMNNLSDVYQLHTGREPISKEERKVFIEGTMKDVREHFQQLMNYCSGDVVATLEVFRSLWQEFNERFPHPVTLAGMLELGMGYLPINRNWERYIEQANATYEDLQRESKLLLMGLANDACQLLESTEYKNDPWLWDLDWTVKPVKLKKITKKKTEDKPTPEEEETAEDRVRRVLESQERIPKNMGHKPGYPEWYKELCPKENSEEWKRGPSLISSQVRVAPKLLRLTWDGFPVHYSEKYGWGYLVPGRTDNLLSPDLLEHLDNEMQQRFPTEVVYKLLGVQMEMDTFGGMTERQYEDFVNSKISSDGMDPDESSRHWKKTGMKVKPRPNVLKRHATFTKKDKGPDHIGDGPYTDEDIPGCWFFKIPHKDGKGKRVGTPLAKNYVNMIENGTLRAMSGDMANLVLRNSNACSYWKMNKKRIESQMTVWFRKKELSKQVLRAMEDVEDGMFGAILPRIISAGTVTRRAVEPTWLTASNAYEDRVGSELKAMIQAPPGYHFVGADVDSQELWIAAIIGDSYFAKIHGCTALGWMTLQGKKSDKTDLHSKVAETVEISRDHAKVFNYGRIYGAGQKFAEKLLLQFNHKLTEKEAKAKAAIMYKTTKGVRKNETRDWDGGSESAMFNKLESIAKSSEPKTPVLHCSISKALEPDNVNDDFMTSRINWVVQSSAVDYLHLMLVCMRWLFDEFKIDGRFSISIHDEVRYLVKSEDRYRAALALQITNLLTRSLFAIKLGMNDLPQSVAFFSAVDIDVCLRKEVHLDCKTPSNPYGLQRGYDIPKGEALDIYKIIQVTEGQLTEKKSSTASRRNEAPLENENIAVVN</sequence>
<dbReference type="AlphaFoldDB" id="A0ABD3VX29"/>
<accession>A0ABD3VX29</accession>
<dbReference type="EC" id="2.7.7.7" evidence="4"/>
<dbReference type="GO" id="GO:0003887">
    <property type="term" value="F:DNA-directed DNA polymerase activity"/>
    <property type="evidence" value="ECO:0007669"/>
    <property type="project" value="UniProtKB-KW"/>
</dbReference>
<evidence type="ECO:0000256" key="9">
    <source>
        <dbReference type="ARBA" id="ARBA00022842"/>
    </source>
</evidence>
<dbReference type="InterPro" id="IPR012337">
    <property type="entry name" value="RNaseH-like_sf"/>
</dbReference>
<evidence type="ECO:0000256" key="4">
    <source>
        <dbReference type="ARBA" id="ARBA00012417"/>
    </source>
</evidence>
<comment type="cofactor">
    <cofactor evidence="1">
        <name>Mg(2+)</name>
        <dbReference type="ChEBI" id="CHEBI:18420"/>
    </cofactor>
</comment>
<dbReference type="Gene3D" id="3.30.70.370">
    <property type="match status" value="1"/>
</dbReference>
<evidence type="ECO:0000313" key="18">
    <source>
        <dbReference type="Proteomes" id="UP001634394"/>
    </source>
</evidence>
<evidence type="ECO:0000256" key="7">
    <source>
        <dbReference type="ARBA" id="ARBA00022695"/>
    </source>
</evidence>
<dbReference type="GO" id="GO:0003677">
    <property type="term" value="F:DNA binding"/>
    <property type="evidence" value="ECO:0007669"/>
    <property type="project" value="UniProtKB-KW"/>
</dbReference>
<dbReference type="FunFam" id="1.10.150.20:FF:000024">
    <property type="entry name" value="DNA polymerase gamma, catalytic subunit"/>
    <property type="match status" value="1"/>
</dbReference>
<evidence type="ECO:0000256" key="3">
    <source>
        <dbReference type="ARBA" id="ARBA00007705"/>
    </source>
</evidence>
<dbReference type="InterPro" id="IPR047580">
    <property type="entry name" value="POLG_palm_dom"/>
</dbReference>
<dbReference type="CDD" id="cd08641">
    <property type="entry name" value="DNA_pol_gammaA"/>
    <property type="match status" value="1"/>
</dbReference>
<keyword evidence="10" id="KW-0239">DNA-directed DNA polymerase</keyword>
<dbReference type="InterPro" id="IPR019760">
    <property type="entry name" value="DNA-dir_DNA_pol_A_CS"/>
</dbReference>
<evidence type="ECO:0000256" key="5">
    <source>
        <dbReference type="ARBA" id="ARBA00015350"/>
    </source>
</evidence>
<dbReference type="SUPFAM" id="SSF56672">
    <property type="entry name" value="DNA/RNA polymerases"/>
    <property type="match status" value="1"/>
</dbReference>
<name>A0ABD3VX29_SINWO</name>
<evidence type="ECO:0000259" key="16">
    <source>
        <dbReference type="SMART" id="SM00482"/>
    </source>
</evidence>
<comment type="similarity">
    <text evidence="3">Belongs to the DNA polymerase type-A family.</text>
</comment>
<evidence type="ECO:0000256" key="1">
    <source>
        <dbReference type="ARBA" id="ARBA00001946"/>
    </source>
</evidence>
<protein>
    <recommendedName>
        <fullName evidence="5">DNA polymerase subunit gamma-1</fullName>
        <ecNumber evidence="4">2.7.7.7</ecNumber>
    </recommendedName>
    <alternativeName>
        <fullName evidence="14">Mitochondrial DNA polymerase catalytic subunit</fullName>
    </alternativeName>
</protein>
<reference evidence="17 18" key="1">
    <citation type="submission" date="2024-11" db="EMBL/GenBank/DDBJ databases">
        <title>Chromosome-level genome assembly of the freshwater bivalve Anodonta woodiana.</title>
        <authorList>
            <person name="Chen X."/>
        </authorList>
    </citation>
    <scope>NUCLEOTIDE SEQUENCE [LARGE SCALE GENOMIC DNA]</scope>
    <source>
        <strain evidence="17">MN2024</strain>
        <tissue evidence="17">Gills</tissue>
    </source>
</reference>
<keyword evidence="12" id="KW-0496">Mitochondrion</keyword>
<dbReference type="PROSITE" id="PS00447">
    <property type="entry name" value="DNA_POLYMERASE_A"/>
    <property type="match status" value="1"/>
</dbReference>
<keyword evidence="13" id="KW-1135">Mitochondrion nucleoid</keyword>
<dbReference type="InterPro" id="IPR043502">
    <property type="entry name" value="DNA/RNA_pol_sf"/>
</dbReference>
<dbReference type="PANTHER" id="PTHR10267:SF0">
    <property type="entry name" value="DNA POLYMERASE SUBUNIT GAMMA-1"/>
    <property type="match status" value="1"/>
</dbReference>
<evidence type="ECO:0000256" key="10">
    <source>
        <dbReference type="ARBA" id="ARBA00022932"/>
    </source>
</evidence>
<dbReference type="Gene3D" id="3.30.420.390">
    <property type="match status" value="2"/>
</dbReference>
<evidence type="ECO:0000256" key="14">
    <source>
        <dbReference type="ARBA" id="ARBA00031966"/>
    </source>
</evidence>
<keyword evidence="7" id="KW-0548">Nucleotidyltransferase</keyword>
<evidence type="ECO:0000256" key="12">
    <source>
        <dbReference type="ARBA" id="ARBA00023128"/>
    </source>
</evidence>
<proteinExistence type="inferred from homology"/>
<dbReference type="EMBL" id="JBJQND010000009">
    <property type="protein sequence ID" value="KAL3865890.1"/>
    <property type="molecule type" value="Genomic_DNA"/>
</dbReference>
<keyword evidence="11" id="KW-0238">DNA-binding</keyword>
<dbReference type="PANTHER" id="PTHR10267">
    <property type="entry name" value="DNA POLYMERASE SUBUNIT GAMMA-1"/>
    <property type="match status" value="1"/>
</dbReference>
<dbReference type="InterPro" id="IPR041336">
    <property type="entry name" value="DNApol_Exo"/>
</dbReference>
<evidence type="ECO:0000256" key="2">
    <source>
        <dbReference type="ARBA" id="ARBA00004436"/>
    </source>
</evidence>
<evidence type="ECO:0000256" key="15">
    <source>
        <dbReference type="SAM" id="MobiDB-lite"/>
    </source>
</evidence>
<dbReference type="InterPro" id="IPR001098">
    <property type="entry name" value="DNA-dir_DNA_pol_A_palm_dom"/>
</dbReference>
<feature type="compositionally biased region" description="Basic and acidic residues" evidence="15">
    <location>
        <begin position="1117"/>
        <end position="1128"/>
    </location>
</feature>
<evidence type="ECO:0000313" key="17">
    <source>
        <dbReference type="EMBL" id="KAL3865890.1"/>
    </source>
</evidence>
<dbReference type="SUPFAM" id="SSF53098">
    <property type="entry name" value="Ribonuclease H-like"/>
    <property type="match status" value="1"/>
</dbReference>
<keyword evidence="18" id="KW-1185">Reference proteome</keyword>
<comment type="caution">
    <text evidence="17">The sequence shown here is derived from an EMBL/GenBank/DDBJ whole genome shotgun (WGS) entry which is preliminary data.</text>
</comment>
<dbReference type="GO" id="GO:0006260">
    <property type="term" value="P:DNA replication"/>
    <property type="evidence" value="ECO:0007669"/>
    <property type="project" value="UniProtKB-KW"/>
</dbReference>
<organism evidence="17 18">
    <name type="scientific">Sinanodonta woodiana</name>
    <name type="common">Chinese pond mussel</name>
    <name type="synonym">Anodonta woodiana</name>
    <dbReference type="NCBI Taxonomy" id="1069815"/>
    <lineage>
        <taxon>Eukaryota</taxon>
        <taxon>Metazoa</taxon>
        <taxon>Spiralia</taxon>
        <taxon>Lophotrochozoa</taxon>
        <taxon>Mollusca</taxon>
        <taxon>Bivalvia</taxon>
        <taxon>Autobranchia</taxon>
        <taxon>Heteroconchia</taxon>
        <taxon>Palaeoheterodonta</taxon>
        <taxon>Unionida</taxon>
        <taxon>Unionoidea</taxon>
        <taxon>Unionidae</taxon>
        <taxon>Unioninae</taxon>
        <taxon>Sinanodonta</taxon>
    </lineage>
</organism>
<evidence type="ECO:0000256" key="6">
    <source>
        <dbReference type="ARBA" id="ARBA00022679"/>
    </source>
</evidence>
<evidence type="ECO:0000256" key="8">
    <source>
        <dbReference type="ARBA" id="ARBA00022705"/>
    </source>
</evidence>
<feature type="domain" description="DNA-directed DNA polymerase family A palm" evidence="16">
    <location>
        <begin position="803"/>
        <end position="1028"/>
    </location>
</feature>
<dbReference type="InterPro" id="IPR002297">
    <property type="entry name" value="DNA-dir_DNA_pol_A_mt"/>
</dbReference>
<dbReference type="Gene3D" id="1.10.150.20">
    <property type="entry name" value="5' to 3' exonuclease, C-terminal subdomain"/>
    <property type="match status" value="1"/>
</dbReference>
<dbReference type="SMART" id="SM00482">
    <property type="entry name" value="POLAc"/>
    <property type="match status" value="1"/>
</dbReference>
<gene>
    <name evidence="17" type="ORF">ACJMK2_043238</name>
</gene>
<dbReference type="FunFam" id="3.30.420.390:FF:000002">
    <property type="entry name" value="DNA polymerase gamma, catalytic subunit"/>
    <property type="match status" value="1"/>
</dbReference>
<keyword evidence="9" id="KW-0460">Magnesium</keyword>
<dbReference type="Proteomes" id="UP001634394">
    <property type="component" value="Unassembled WGS sequence"/>
</dbReference>
<keyword evidence="6" id="KW-0808">Transferase</keyword>
<feature type="region of interest" description="Disordered" evidence="15">
    <location>
        <begin position="1117"/>
        <end position="1139"/>
    </location>
</feature>
<dbReference type="Pfam" id="PF18136">
    <property type="entry name" value="DNApol_Exo"/>
    <property type="match status" value="1"/>
</dbReference>
<evidence type="ECO:0000256" key="11">
    <source>
        <dbReference type="ARBA" id="ARBA00023125"/>
    </source>
</evidence>
<dbReference type="PRINTS" id="PR00867">
    <property type="entry name" value="DNAPOLG"/>
</dbReference>